<dbReference type="EMBL" id="JAGGMB010000010">
    <property type="protein sequence ID" value="MBP2078800.1"/>
    <property type="molecule type" value="Genomic_DNA"/>
</dbReference>
<evidence type="ECO:0008006" key="3">
    <source>
        <dbReference type="Google" id="ProtNLM"/>
    </source>
</evidence>
<comment type="caution">
    <text evidence="1">The sequence shown here is derived from an EMBL/GenBank/DDBJ whole genome shotgun (WGS) entry which is preliminary data.</text>
</comment>
<gene>
    <name evidence="1" type="ORF">J2Z64_003068</name>
</gene>
<evidence type="ECO:0000313" key="1">
    <source>
        <dbReference type="EMBL" id="MBP2078800.1"/>
    </source>
</evidence>
<protein>
    <recommendedName>
        <fullName evidence="3">Resolvase-like protein</fullName>
    </recommendedName>
</protein>
<name>A0A9X0YWT8_9BACI</name>
<dbReference type="Gene3D" id="3.40.50.1390">
    <property type="entry name" value="Resolvase, N-terminal catalytic domain"/>
    <property type="match status" value="1"/>
</dbReference>
<organism evidence="1 2">
    <name type="scientific">Oceanobacillus polygoni</name>
    <dbReference type="NCBI Taxonomy" id="1235259"/>
    <lineage>
        <taxon>Bacteria</taxon>
        <taxon>Bacillati</taxon>
        <taxon>Bacillota</taxon>
        <taxon>Bacilli</taxon>
        <taxon>Bacillales</taxon>
        <taxon>Bacillaceae</taxon>
        <taxon>Oceanobacillus</taxon>
    </lineage>
</organism>
<reference evidence="1" key="1">
    <citation type="submission" date="2021-03" db="EMBL/GenBank/DDBJ databases">
        <title>Genomic Encyclopedia of Type Strains, Phase IV (KMG-IV): sequencing the most valuable type-strain genomes for metagenomic binning, comparative biology and taxonomic classification.</title>
        <authorList>
            <person name="Goeker M."/>
        </authorList>
    </citation>
    <scope>NUCLEOTIDE SEQUENCE</scope>
    <source>
        <strain evidence="1">DSM 107338</strain>
    </source>
</reference>
<dbReference type="Proteomes" id="UP001138793">
    <property type="component" value="Unassembled WGS sequence"/>
</dbReference>
<keyword evidence="2" id="KW-1185">Reference proteome</keyword>
<dbReference type="InterPro" id="IPR036162">
    <property type="entry name" value="Resolvase-like_N_sf"/>
</dbReference>
<dbReference type="GO" id="GO:0003677">
    <property type="term" value="F:DNA binding"/>
    <property type="evidence" value="ECO:0007669"/>
    <property type="project" value="InterPro"/>
</dbReference>
<dbReference type="RefSeq" id="WP_149472745.1">
    <property type="nucleotide sequence ID" value="NZ_JAGGMB010000010.1"/>
</dbReference>
<dbReference type="OrthoDB" id="2721354at2"/>
<dbReference type="GO" id="GO:0000150">
    <property type="term" value="F:DNA strand exchange activity"/>
    <property type="evidence" value="ECO:0007669"/>
    <property type="project" value="InterPro"/>
</dbReference>
<sequence length="132" mass="15664">MSSQSLKKAIFYTQRIMEAKCNVAEIENNIVTHIHAHDMEVVKKFSDLGYYNPMRTGLNELIKYLMNTDQNIDAVAFYSFDYLGRDKMRLQYVMPRIKKYVPQVMLIENQNSLYPESKLKLQFNTDIWKKII</sequence>
<accession>A0A9X0YWT8</accession>
<evidence type="ECO:0000313" key="2">
    <source>
        <dbReference type="Proteomes" id="UP001138793"/>
    </source>
</evidence>
<dbReference type="AlphaFoldDB" id="A0A9X0YWT8"/>
<proteinExistence type="predicted"/>